<keyword evidence="3" id="KW-0677">Repeat</keyword>
<name>A0A2S1SL04_9FLAO</name>
<dbReference type="EMBL" id="CP029187">
    <property type="protein sequence ID" value="AWI27059.1"/>
    <property type="molecule type" value="Genomic_DNA"/>
</dbReference>
<accession>A0A2S1SL04</accession>
<organism evidence="7 8">
    <name type="scientific">Flavobacterium pallidum</name>
    <dbReference type="NCBI Taxonomy" id="2172098"/>
    <lineage>
        <taxon>Bacteria</taxon>
        <taxon>Pseudomonadati</taxon>
        <taxon>Bacteroidota</taxon>
        <taxon>Flavobacteriia</taxon>
        <taxon>Flavobacteriales</taxon>
        <taxon>Flavobacteriaceae</taxon>
        <taxon>Flavobacterium</taxon>
    </lineage>
</organism>
<proteinExistence type="predicted"/>
<sequence>MKPIHPKSSVMKKILFLLLLFSGMAKAQIVNIPDPAFKAYLLSADFSNNIAVNSSLISAKIDINNDGEIQVSEASDIVRLWINGPQIINVQGLEAFTNLEEMTIYDTGIASFGLAMPNLPKFQIKSNALLTTVNVSGMTGLTQLDCNLNASLTALNVSGCNGIVSLAANNNLLSGLDVSGLSNLVNFSCYYNQLTSLNLSGCSSLHGLSANNNLLTAVDVSGLTNLAAMDLSNNPALTNVNAAGCSALDSSFLNLTNDFNLITLNLSNCSHLTTFALVGTSLNYLDVSGCSSLNDLQVQNNNLQTLLLDGCSALVTLVCTSNHIASLDLTDAVALQYLFANDNDLFEVDFHQDANLSQCTVYDNELTHLDFSGMTNLVVCQFDNNPLLTLDISGCSSMQTLSIPAGITGISSINAQGCTALTQLSVQSPLIQSVNVQGCTGLNILAIGGTSANPAPISTLDLTGVQGLTYLNLSNVNISSVDLTANPALGFVNISVTPLTQIDLSGQSQITNLNLSETSIQNLDISEQANISIVNVYGCTQLETIWAKNGANEFFNFEPNNETLHFICQDEAYVTDLQSQLAAYGLTAVCNSYCSMTPGGDFNTISGIVRFDSGNDGCDETDVVQPNMKINITDGTEQGATFTDTAGLYQFFTGAGNFDIGLGIENPSIFNISTSAPTIAFADNNNNTGTFNFCISPNGNQNDAEIVIAPITPARPGFTALYQVVIKNKGNQTLNGSFNFTYDDTLMDFVVATTAVTSQSAGMLNWTYSNLLPFENRSVYVLLNVNSPTQVPPVNQDDILPFTATINPIVNDINAADNQFMYNQSVVNSFDPNDITCMEGENLSPQDIGKYLHYVINFENTGTYAAEQVVVKVVIDDTKYDINSIQLLNTSHPVRPVIKGNTAEFFFEGIDLAAAAGDPPVGGHGNILFKIRTQPTLVNGDDVITKADIFFDYNFPIETNDARTVFATLSSGNPLKDDSIVLYPNPSKNFVTIQCDNSITSVSLYDIQGRILEILKQNDDSATIDISARASGIYFVKTTTDKGVKVIKMVKE</sequence>
<evidence type="ECO:0000256" key="4">
    <source>
        <dbReference type="SAM" id="SignalP"/>
    </source>
</evidence>
<reference evidence="7 8" key="1">
    <citation type="submission" date="2018-05" db="EMBL/GenBank/DDBJ databases">
        <title>Genome sequencing of Flavobacterium sp. HYN0049.</title>
        <authorList>
            <person name="Yi H."/>
            <person name="Baek C."/>
        </authorList>
    </citation>
    <scope>NUCLEOTIDE SEQUENCE [LARGE SCALE GENOMIC DNA]</scope>
    <source>
        <strain evidence="7 8">HYN0049</strain>
    </source>
</reference>
<evidence type="ECO:0000259" key="6">
    <source>
        <dbReference type="Pfam" id="PF24595"/>
    </source>
</evidence>
<dbReference type="GO" id="GO:0035591">
    <property type="term" value="F:signaling adaptor activity"/>
    <property type="evidence" value="ECO:0007669"/>
    <property type="project" value="TreeGrafter"/>
</dbReference>
<evidence type="ECO:0000256" key="1">
    <source>
        <dbReference type="ARBA" id="ARBA00022614"/>
    </source>
</evidence>
<evidence type="ECO:0000313" key="7">
    <source>
        <dbReference type="EMBL" id="AWI27059.1"/>
    </source>
</evidence>
<dbReference type="Pfam" id="PF18962">
    <property type="entry name" value="Por_Secre_tail"/>
    <property type="match status" value="1"/>
</dbReference>
<dbReference type="KEGG" id="fpal:HYN49_14750"/>
<dbReference type="InterPro" id="IPR052574">
    <property type="entry name" value="CDIRP"/>
</dbReference>
<dbReference type="PANTHER" id="PTHR47566">
    <property type="match status" value="1"/>
</dbReference>
<feature type="signal peptide" evidence="4">
    <location>
        <begin position="1"/>
        <end position="27"/>
    </location>
</feature>
<dbReference type="InterPro" id="IPR026444">
    <property type="entry name" value="Secre_tail"/>
</dbReference>
<feature type="domain" description="DUF7619" evidence="6">
    <location>
        <begin position="831"/>
        <end position="964"/>
    </location>
</feature>
<dbReference type="SUPFAM" id="SSF52058">
    <property type="entry name" value="L domain-like"/>
    <property type="match status" value="2"/>
</dbReference>
<dbReference type="PANTHER" id="PTHR47566:SF1">
    <property type="entry name" value="PROTEIN NUD1"/>
    <property type="match status" value="1"/>
</dbReference>
<gene>
    <name evidence="7" type="ORF">HYN49_14750</name>
</gene>
<keyword evidence="8" id="KW-1185">Reference proteome</keyword>
<keyword evidence="1" id="KW-0433">Leucine-rich repeat</keyword>
<dbReference type="Gene3D" id="3.80.10.10">
    <property type="entry name" value="Ribonuclease Inhibitor"/>
    <property type="match status" value="2"/>
</dbReference>
<dbReference type="InterPro" id="IPR032675">
    <property type="entry name" value="LRR_dom_sf"/>
</dbReference>
<dbReference type="OrthoDB" id="1110367at2"/>
<feature type="chain" id="PRO_5015465832" evidence="4">
    <location>
        <begin position="28"/>
        <end position="1052"/>
    </location>
</feature>
<keyword evidence="2 4" id="KW-0732">Signal</keyword>
<evidence type="ECO:0000259" key="5">
    <source>
        <dbReference type="Pfam" id="PF18962"/>
    </source>
</evidence>
<dbReference type="Proteomes" id="UP000244937">
    <property type="component" value="Chromosome"/>
</dbReference>
<dbReference type="InterPro" id="IPR055353">
    <property type="entry name" value="DUF7619"/>
</dbReference>
<dbReference type="Pfam" id="PF24595">
    <property type="entry name" value="DUF7619"/>
    <property type="match status" value="1"/>
</dbReference>
<evidence type="ECO:0000256" key="2">
    <source>
        <dbReference type="ARBA" id="ARBA00022729"/>
    </source>
</evidence>
<feature type="domain" description="Secretion system C-terminal sorting" evidence="5">
    <location>
        <begin position="982"/>
        <end position="1048"/>
    </location>
</feature>
<dbReference type="NCBIfam" id="TIGR04183">
    <property type="entry name" value="Por_Secre_tail"/>
    <property type="match status" value="1"/>
</dbReference>
<evidence type="ECO:0000313" key="8">
    <source>
        <dbReference type="Proteomes" id="UP000244937"/>
    </source>
</evidence>
<protein>
    <submittedName>
        <fullName evidence="7">Uncharacterized protein</fullName>
    </submittedName>
</protein>
<evidence type="ECO:0000256" key="3">
    <source>
        <dbReference type="ARBA" id="ARBA00022737"/>
    </source>
</evidence>
<dbReference type="AlphaFoldDB" id="A0A2S1SL04"/>